<proteinExistence type="predicted"/>
<name>A0A8B8GR15_9HEMI</name>
<dbReference type="GeneID" id="112693975"/>
<organism evidence="2 3">
    <name type="scientific">Sipha flava</name>
    <name type="common">yellow sugarcane aphid</name>
    <dbReference type="NCBI Taxonomy" id="143950"/>
    <lineage>
        <taxon>Eukaryota</taxon>
        <taxon>Metazoa</taxon>
        <taxon>Ecdysozoa</taxon>
        <taxon>Arthropoda</taxon>
        <taxon>Hexapoda</taxon>
        <taxon>Insecta</taxon>
        <taxon>Pterygota</taxon>
        <taxon>Neoptera</taxon>
        <taxon>Paraneoptera</taxon>
        <taxon>Hemiptera</taxon>
        <taxon>Sternorrhyncha</taxon>
        <taxon>Aphidomorpha</taxon>
        <taxon>Aphidoidea</taxon>
        <taxon>Aphididae</taxon>
        <taxon>Sipha</taxon>
    </lineage>
</organism>
<evidence type="ECO:0000259" key="1">
    <source>
        <dbReference type="Pfam" id="PF05699"/>
    </source>
</evidence>
<evidence type="ECO:0000313" key="3">
    <source>
        <dbReference type="RefSeq" id="XP_025425056.1"/>
    </source>
</evidence>
<dbReference type="PANTHER" id="PTHR45749">
    <property type="match status" value="1"/>
</dbReference>
<dbReference type="SUPFAM" id="SSF53098">
    <property type="entry name" value="Ribonuclease H-like"/>
    <property type="match status" value="1"/>
</dbReference>
<protein>
    <submittedName>
        <fullName evidence="3">Zinc finger MYM-type protein 1-like</fullName>
    </submittedName>
</protein>
<gene>
    <name evidence="3" type="primary">LOC112693975</name>
</gene>
<feature type="domain" description="HAT C-terminal dimerisation" evidence="1">
    <location>
        <begin position="54"/>
        <end position="118"/>
    </location>
</feature>
<dbReference type="Proteomes" id="UP000694846">
    <property type="component" value="Unplaced"/>
</dbReference>
<dbReference type="AlphaFoldDB" id="A0A8B8GR15"/>
<dbReference type="PANTHER" id="PTHR45749:SF21">
    <property type="entry name" value="DUF4371 DOMAIN-CONTAINING PROTEIN"/>
    <property type="match status" value="1"/>
</dbReference>
<dbReference type="RefSeq" id="XP_025425056.1">
    <property type="nucleotide sequence ID" value="XM_025569271.1"/>
</dbReference>
<sequence>MALKSVSSIVKFLKEYRQNGIPKVIIAAKDIALLIEIPGKFPEEYQFSQQNLELIYNKKLQEIYPNITTSLRIVLTIPVTVASAERSFSKLKLIKNHLRSTMSNERLTGLALLSIESHLAQELDLEDIVQDFASKKARKVNF</sequence>
<dbReference type="InterPro" id="IPR008906">
    <property type="entry name" value="HATC_C_dom"/>
</dbReference>
<dbReference type="GO" id="GO:0046983">
    <property type="term" value="F:protein dimerization activity"/>
    <property type="evidence" value="ECO:0007669"/>
    <property type="project" value="InterPro"/>
</dbReference>
<keyword evidence="2" id="KW-1185">Reference proteome</keyword>
<accession>A0A8B8GR15</accession>
<dbReference type="InterPro" id="IPR012337">
    <property type="entry name" value="RNaseH-like_sf"/>
</dbReference>
<dbReference type="Pfam" id="PF05699">
    <property type="entry name" value="Dimer_Tnp_hAT"/>
    <property type="match status" value="1"/>
</dbReference>
<dbReference type="OrthoDB" id="10054153at2759"/>
<reference evidence="3" key="1">
    <citation type="submission" date="2025-08" db="UniProtKB">
        <authorList>
            <consortium name="RefSeq"/>
        </authorList>
    </citation>
    <scope>IDENTIFICATION</scope>
    <source>
        <tissue evidence="3">Whole body</tissue>
    </source>
</reference>
<evidence type="ECO:0000313" key="2">
    <source>
        <dbReference type="Proteomes" id="UP000694846"/>
    </source>
</evidence>